<feature type="signal peptide" evidence="1">
    <location>
        <begin position="1"/>
        <end position="21"/>
    </location>
</feature>
<reference evidence="2 3" key="1">
    <citation type="submission" date="2020-08" db="EMBL/GenBank/DDBJ databases">
        <title>Genomic Encyclopedia of Archaeal and Bacterial Type Strains, Phase II (KMG-II): from individual species to whole genera.</title>
        <authorList>
            <person name="Goeker M."/>
        </authorList>
    </citation>
    <scope>NUCLEOTIDE SEQUENCE [LARGE SCALE GENOMIC DNA]</scope>
    <source>
        <strain evidence="2 3">DSM 43850</strain>
    </source>
</reference>
<evidence type="ECO:0000313" key="2">
    <source>
        <dbReference type="EMBL" id="MBA8925237.1"/>
    </source>
</evidence>
<sequence>MKRTSLAIALGLSVMALPVVATTATAATPSITCGNQWTQRSEGPDARDFQWGNCATHATKIKVYSLTYGGVFKNLVREQCVAAGAVVPLGSSTNWRVLAYTGEDTATAC</sequence>
<name>A0ABR6BEW2_9PSEU</name>
<dbReference type="RefSeq" id="WP_025359933.1">
    <property type="nucleotide sequence ID" value="NZ_BAAABQ010000084.1"/>
</dbReference>
<proteinExistence type="predicted"/>
<evidence type="ECO:0008006" key="4">
    <source>
        <dbReference type="Google" id="ProtNLM"/>
    </source>
</evidence>
<evidence type="ECO:0000313" key="3">
    <source>
        <dbReference type="Proteomes" id="UP000517916"/>
    </source>
</evidence>
<keyword evidence="1" id="KW-0732">Signal</keyword>
<keyword evidence="3" id="KW-1185">Reference proteome</keyword>
<comment type="caution">
    <text evidence="2">The sequence shown here is derived from an EMBL/GenBank/DDBJ whole genome shotgun (WGS) entry which is preliminary data.</text>
</comment>
<evidence type="ECO:0000256" key="1">
    <source>
        <dbReference type="SAM" id="SignalP"/>
    </source>
</evidence>
<dbReference type="EMBL" id="JACJID010000002">
    <property type="protein sequence ID" value="MBA8925237.1"/>
    <property type="molecule type" value="Genomic_DNA"/>
</dbReference>
<protein>
    <recommendedName>
        <fullName evidence="4">Secreted protein</fullName>
    </recommendedName>
</protein>
<accession>A0ABR6BEW2</accession>
<dbReference type="Proteomes" id="UP000517916">
    <property type="component" value="Unassembled WGS sequence"/>
</dbReference>
<gene>
    <name evidence="2" type="ORF">BC739_002436</name>
</gene>
<feature type="chain" id="PRO_5046973098" description="Secreted protein" evidence="1">
    <location>
        <begin position="22"/>
        <end position="109"/>
    </location>
</feature>
<organism evidence="2 3">
    <name type="scientific">Kutzneria viridogrisea</name>
    <dbReference type="NCBI Taxonomy" id="47990"/>
    <lineage>
        <taxon>Bacteria</taxon>
        <taxon>Bacillati</taxon>
        <taxon>Actinomycetota</taxon>
        <taxon>Actinomycetes</taxon>
        <taxon>Pseudonocardiales</taxon>
        <taxon>Pseudonocardiaceae</taxon>
        <taxon>Kutzneria</taxon>
    </lineage>
</organism>